<feature type="domain" description="DUF1330" evidence="1">
    <location>
        <begin position="6"/>
        <end position="93"/>
    </location>
</feature>
<dbReference type="SUPFAM" id="SSF54909">
    <property type="entry name" value="Dimeric alpha+beta barrel"/>
    <property type="match status" value="1"/>
</dbReference>
<organism evidence="2 3">
    <name type="scientific">Saccharibacter floricola DSM 15669</name>
    <dbReference type="NCBI Taxonomy" id="1123227"/>
    <lineage>
        <taxon>Bacteria</taxon>
        <taxon>Pseudomonadati</taxon>
        <taxon>Pseudomonadota</taxon>
        <taxon>Alphaproteobacteria</taxon>
        <taxon>Acetobacterales</taxon>
        <taxon>Acetobacteraceae</taxon>
        <taxon>Saccharibacter</taxon>
    </lineage>
</organism>
<evidence type="ECO:0000259" key="1">
    <source>
        <dbReference type="Pfam" id="PF07045"/>
    </source>
</evidence>
<evidence type="ECO:0000313" key="2">
    <source>
        <dbReference type="EMBL" id="GBQ06984.1"/>
    </source>
</evidence>
<gene>
    <name evidence="2" type="ORF">AA15669_1180</name>
</gene>
<keyword evidence="3" id="KW-1185">Reference proteome</keyword>
<proteinExistence type="predicted"/>
<dbReference type="RefSeq" id="WP_018981203.1">
    <property type="nucleotide sequence ID" value="NZ_BAQD01000017.1"/>
</dbReference>
<comment type="caution">
    <text evidence="2">The sequence shown here is derived from an EMBL/GenBank/DDBJ whole genome shotgun (WGS) entry which is preliminary data.</text>
</comment>
<dbReference type="Gene3D" id="3.30.70.100">
    <property type="match status" value="1"/>
</dbReference>
<dbReference type="InterPro" id="IPR011008">
    <property type="entry name" value="Dimeric_a/b-barrel"/>
</dbReference>
<reference evidence="2" key="1">
    <citation type="submission" date="2013-04" db="EMBL/GenBank/DDBJ databases">
        <title>The genome sequencing project of 58 acetic acid bacteria.</title>
        <authorList>
            <person name="Okamoto-Kainuma A."/>
            <person name="Ishikawa M."/>
            <person name="Umino S."/>
            <person name="Koizumi Y."/>
            <person name="Shiwa Y."/>
            <person name="Yoshikawa H."/>
            <person name="Matsutani M."/>
            <person name="Matsushita K."/>
        </authorList>
    </citation>
    <scope>NUCLEOTIDE SEQUENCE</scope>
    <source>
        <strain evidence="2">DSM 15669</strain>
    </source>
</reference>
<dbReference type="EMBL" id="BAQD01000017">
    <property type="protein sequence ID" value="GBQ06984.1"/>
    <property type="molecule type" value="Genomic_DNA"/>
</dbReference>
<dbReference type="Proteomes" id="UP001062901">
    <property type="component" value="Unassembled WGS sequence"/>
</dbReference>
<dbReference type="PANTHER" id="PTHR41521">
    <property type="match status" value="1"/>
</dbReference>
<accession>A0ABQ0NYY9</accession>
<dbReference type="InterPro" id="IPR010753">
    <property type="entry name" value="DUF1330"/>
</dbReference>
<protein>
    <recommendedName>
        <fullName evidence="1">DUF1330 domain-containing protein</fullName>
    </recommendedName>
</protein>
<name>A0ABQ0NYY9_9PROT</name>
<dbReference type="Pfam" id="PF07045">
    <property type="entry name" value="DUF1330"/>
    <property type="match status" value="1"/>
</dbReference>
<sequence>MATHEPAYLIGNFSIIDPDLMAEYRQKAGPIRQRYGGEITTRVSDVTPVEGTAQSVLIVIRFPSMEQAQAFYHDPAYEPAKALRIRATEGGFIALVPGTPPA</sequence>
<evidence type="ECO:0000313" key="3">
    <source>
        <dbReference type="Proteomes" id="UP001062901"/>
    </source>
</evidence>
<dbReference type="PANTHER" id="PTHR41521:SF4">
    <property type="entry name" value="BLR0684 PROTEIN"/>
    <property type="match status" value="1"/>
</dbReference>